<name>A0A7R8ZI39_9CRUS</name>
<evidence type="ECO:0000313" key="1">
    <source>
        <dbReference type="EMBL" id="CAD7222211.1"/>
    </source>
</evidence>
<dbReference type="EMBL" id="OB660037">
    <property type="protein sequence ID" value="CAD7222211.1"/>
    <property type="molecule type" value="Genomic_DNA"/>
</dbReference>
<organism evidence="1">
    <name type="scientific">Cyprideis torosa</name>
    <dbReference type="NCBI Taxonomy" id="163714"/>
    <lineage>
        <taxon>Eukaryota</taxon>
        <taxon>Metazoa</taxon>
        <taxon>Ecdysozoa</taxon>
        <taxon>Arthropoda</taxon>
        <taxon>Crustacea</taxon>
        <taxon>Oligostraca</taxon>
        <taxon>Ostracoda</taxon>
        <taxon>Podocopa</taxon>
        <taxon>Podocopida</taxon>
        <taxon>Cytherocopina</taxon>
        <taxon>Cytheroidea</taxon>
        <taxon>Cytherideidae</taxon>
        <taxon>Cyprideis</taxon>
    </lineage>
</organism>
<gene>
    <name evidence="1" type="ORF">CTOB1V02_LOCUS226</name>
</gene>
<sequence length="168" mass="18104">MTPSRDRTLGWFATLLLVFDLVSGFGSSRTCLSGDVVSMRYVSGDALVTGTDCIGPSGEAYPTARVADLVASMANVAQVPLRYSRGLFKESLGAPMDPRDLQKILLESQFGAPFERGSQRQRRSVTPIRNLTNREDDDDGRVNVTNTSCTPAAANDATIVPNSLCKSK</sequence>
<dbReference type="OrthoDB" id="10055432at2759"/>
<dbReference type="AlphaFoldDB" id="A0A7R8ZI39"/>
<reference evidence="1" key="1">
    <citation type="submission" date="2020-11" db="EMBL/GenBank/DDBJ databases">
        <authorList>
            <person name="Tran Van P."/>
        </authorList>
    </citation>
    <scope>NUCLEOTIDE SEQUENCE</scope>
</reference>
<proteinExistence type="predicted"/>
<protein>
    <submittedName>
        <fullName evidence="1">Uncharacterized protein</fullName>
    </submittedName>
</protein>
<accession>A0A7R8ZI39</accession>